<name>A0A3D9HPX6_9PROT</name>
<dbReference type="Proteomes" id="UP000256845">
    <property type="component" value="Unassembled WGS sequence"/>
</dbReference>
<protein>
    <recommendedName>
        <fullName evidence="4">Lipoprotein</fullName>
    </recommendedName>
</protein>
<feature type="signal peptide" evidence="1">
    <location>
        <begin position="1"/>
        <end position="18"/>
    </location>
</feature>
<dbReference type="AlphaFoldDB" id="A0A3D9HPX6"/>
<proteinExistence type="predicted"/>
<dbReference type="PROSITE" id="PS51257">
    <property type="entry name" value="PROKAR_LIPOPROTEIN"/>
    <property type="match status" value="1"/>
</dbReference>
<feature type="chain" id="PRO_5017535988" description="Lipoprotein" evidence="1">
    <location>
        <begin position="19"/>
        <end position="260"/>
    </location>
</feature>
<dbReference type="EMBL" id="QRDW01000003">
    <property type="protein sequence ID" value="RED51361.1"/>
    <property type="molecule type" value="Genomic_DNA"/>
</dbReference>
<evidence type="ECO:0000313" key="3">
    <source>
        <dbReference type="Proteomes" id="UP000256845"/>
    </source>
</evidence>
<accession>A0A3D9HPX6</accession>
<keyword evidence="3" id="KW-1185">Reference proteome</keyword>
<evidence type="ECO:0008006" key="4">
    <source>
        <dbReference type="Google" id="ProtNLM"/>
    </source>
</evidence>
<comment type="caution">
    <text evidence="2">The sequence shown here is derived from an EMBL/GenBank/DDBJ whole genome shotgun (WGS) entry which is preliminary data.</text>
</comment>
<keyword evidence="1" id="KW-0732">Signal</keyword>
<gene>
    <name evidence="2" type="ORF">DFP90_103161</name>
</gene>
<evidence type="ECO:0000256" key="1">
    <source>
        <dbReference type="SAM" id="SignalP"/>
    </source>
</evidence>
<evidence type="ECO:0000313" key="2">
    <source>
        <dbReference type="EMBL" id="RED51361.1"/>
    </source>
</evidence>
<organism evidence="2 3">
    <name type="scientific">Aestuariispira insulae</name>
    <dbReference type="NCBI Taxonomy" id="1461337"/>
    <lineage>
        <taxon>Bacteria</taxon>
        <taxon>Pseudomonadati</taxon>
        <taxon>Pseudomonadota</taxon>
        <taxon>Alphaproteobacteria</taxon>
        <taxon>Rhodospirillales</taxon>
        <taxon>Kiloniellaceae</taxon>
        <taxon>Aestuariispira</taxon>
    </lineage>
</organism>
<dbReference type="RefSeq" id="WP_147300985.1">
    <property type="nucleotide sequence ID" value="NZ_QRDW01000003.1"/>
</dbReference>
<sequence>MKKIYALMATLMVSGLTACQTPSGKADQTEFSYPGEISPLSQLIRIEFKEIPESDLSIRSRFIAKTGSSQLSDEERYYHAKVSSEQEDGNVRIETKISSGSFNGKPFSYDLNINELVSSNGEVMKVNYSGADAETDQVDNTRRLVLFQPRRDQSNPETPADLYPFPVSGFSPTFHKQVSRTLIGKELTGMLSLAGEVLFDGRKALLFKISGNSDSHSIQGYQILDMENGHILKSREYLRYKGGILNVDVTSTEEFTLTIK</sequence>
<reference evidence="2 3" key="1">
    <citation type="submission" date="2018-07" db="EMBL/GenBank/DDBJ databases">
        <title>Genomic Encyclopedia of Type Strains, Phase III (KMG-III): the genomes of soil and plant-associated and newly described type strains.</title>
        <authorList>
            <person name="Whitman W."/>
        </authorList>
    </citation>
    <scope>NUCLEOTIDE SEQUENCE [LARGE SCALE GENOMIC DNA]</scope>
    <source>
        <strain evidence="2 3">CECT 8488</strain>
    </source>
</reference>